<feature type="transmembrane region" description="Helical" evidence="8">
    <location>
        <begin position="375"/>
        <end position="397"/>
    </location>
</feature>
<dbReference type="GO" id="GO:0043252">
    <property type="term" value="P:sodium-independent organic anion transport"/>
    <property type="evidence" value="ECO:0007669"/>
    <property type="project" value="TreeGrafter"/>
</dbReference>
<dbReference type="InterPro" id="IPR004156">
    <property type="entry name" value="OATP"/>
</dbReference>
<sequence>MQQDADRPQHAVAEGLLSDKDPSPDDGAVDGEAKDEYECALGKFRVPLFQRLVTPKCFLLLFCILGILQSAYRTYFIGVQSTVERRFAIPSKAMGLVLTAENISPVLAVIAGYYSGGENYNQPLWLVFGMLTVVLSCGLCVLPHFVFGPGLPMALSRLEPQDAPAMPGHAGGALCGQARDDEDCLSNINLEADITIFIMFIANLLNGFGSATFYVIGMSFMDDNVRRKNSPMYFGTMFALRLFGPSMGFFLASYCLSHHEIPYVDPGIMKRDPRWIGAWWLGYAFIGILVIVFSIPMLFFPRKLWKTKLGENDHIVSLASGTAGVDTVELKEVVKRLLGSPLFLCHAAALVFTVNGLMGFLLATPKYMETQYRRSAATASLFSGSASLVTMLLAVLFSGPVVRRLKPSAGIVSAYILVVDLLLLACFAASLLMGCQQLNIAGTALPTGELNLVNECNSRCSCTTDVFEPVCGPDEETNYFSPCFAGCHNFNTSDGNQLLDCQCLLRPDGSSYTSNASSGFCFNECTMFVPFVAVLGLARMVFATSKAGSALIGIRPSCMHPKEEKIAIAVLLTLGSIFGFIPYPVIYGAIMDRSCLVWEVNCGARGNCWVYDAATFRYLLHGASMGFIVLGALFSLAIYVFGRHSCQLRADQEASDEDEDVVFMRHIGHPGITHST</sequence>
<dbReference type="CDD" id="cd17336">
    <property type="entry name" value="MFS_SLCO_OATP"/>
    <property type="match status" value="1"/>
</dbReference>
<feature type="transmembrane region" description="Helical" evidence="8">
    <location>
        <begin position="194"/>
        <end position="217"/>
    </location>
</feature>
<evidence type="ECO:0000256" key="8">
    <source>
        <dbReference type="RuleBase" id="RU362056"/>
    </source>
</evidence>
<reference evidence="11" key="2">
    <citation type="submission" date="2014-02" db="EMBL/GenBank/DDBJ databases">
        <title>Intra- and inter-species comparative analysis of male and female Amblyomma americanum serine protease inhibitors (serpins).</title>
        <authorList>
            <person name="Porter L."/>
            <person name="Kim T."/>
            <person name="Radulovic Z."/>
            <person name="Braz G."/>
            <person name="Vaz I.D.S.Jr."/>
            <person name="Mulenga A."/>
        </authorList>
    </citation>
    <scope>NUCLEOTIDE SEQUENCE</scope>
</reference>
<dbReference type="GO" id="GO:0006811">
    <property type="term" value="P:monoatomic ion transport"/>
    <property type="evidence" value="ECO:0007669"/>
    <property type="project" value="UniProtKB-KW"/>
</dbReference>
<dbReference type="AlphaFoldDB" id="A0A0E9Y2K7"/>
<feature type="transmembrane region" description="Helical" evidence="8">
    <location>
        <begin position="53"/>
        <end position="72"/>
    </location>
</feature>
<keyword evidence="5 8" id="KW-1133">Transmembrane helix</keyword>
<dbReference type="Pfam" id="PF07648">
    <property type="entry name" value="Kazal_2"/>
    <property type="match status" value="1"/>
</dbReference>
<name>A0A0E9Y2K7_AMBAM</name>
<evidence type="ECO:0000256" key="9">
    <source>
        <dbReference type="SAM" id="MobiDB-lite"/>
    </source>
</evidence>
<feature type="region of interest" description="Disordered" evidence="9">
    <location>
        <begin position="1"/>
        <end position="29"/>
    </location>
</feature>
<dbReference type="Gene3D" id="1.20.1250.20">
    <property type="entry name" value="MFS general substrate transporter like domains"/>
    <property type="match status" value="1"/>
</dbReference>
<dbReference type="PROSITE" id="PS51465">
    <property type="entry name" value="KAZAL_2"/>
    <property type="match status" value="1"/>
</dbReference>
<comment type="subcellular location">
    <subcellularLocation>
        <location evidence="1 8">Cell membrane</location>
        <topology evidence="1 8">Multi-pass membrane protein</topology>
    </subcellularLocation>
</comment>
<dbReference type="InterPro" id="IPR036259">
    <property type="entry name" value="MFS_trans_sf"/>
</dbReference>
<keyword evidence="7" id="KW-1015">Disulfide bond</keyword>
<feature type="transmembrane region" description="Helical" evidence="8">
    <location>
        <begin position="566"/>
        <end position="590"/>
    </location>
</feature>
<keyword evidence="3" id="KW-1003">Cell membrane</keyword>
<feature type="domain" description="Kazal-like" evidence="10">
    <location>
        <begin position="450"/>
        <end position="505"/>
    </location>
</feature>
<keyword evidence="6 8" id="KW-0472">Membrane</keyword>
<evidence type="ECO:0000256" key="2">
    <source>
        <dbReference type="ARBA" id="ARBA00009657"/>
    </source>
</evidence>
<keyword evidence="4 8" id="KW-0812">Transmembrane</keyword>
<dbReference type="EMBL" id="GAYW01000001">
    <property type="protein sequence ID" value="JAI08977.1"/>
    <property type="molecule type" value="Transcribed_RNA"/>
</dbReference>
<feature type="transmembrane region" description="Helical" evidence="8">
    <location>
        <begin position="409"/>
        <end position="433"/>
    </location>
</feature>
<evidence type="ECO:0000256" key="4">
    <source>
        <dbReference type="ARBA" id="ARBA00022692"/>
    </source>
</evidence>
<dbReference type="InterPro" id="IPR036058">
    <property type="entry name" value="Kazal_dom_sf"/>
</dbReference>
<keyword evidence="8" id="KW-0813">Transport</keyword>
<dbReference type="GO" id="GO:0015347">
    <property type="term" value="F:sodium-independent organic anion transmembrane transporter activity"/>
    <property type="evidence" value="ECO:0007669"/>
    <property type="project" value="TreeGrafter"/>
</dbReference>
<dbReference type="NCBIfam" id="TIGR00805">
    <property type="entry name" value="oat"/>
    <property type="match status" value="1"/>
</dbReference>
<comment type="similarity">
    <text evidence="2 8">Belongs to the organo anion transporter (TC 2.A.60) family.</text>
</comment>
<evidence type="ECO:0000259" key="10">
    <source>
        <dbReference type="PROSITE" id="PS51465"/>
    </source>
</evidence>
<organism evidence="11">
    <name type="scientific">Amblyomma americanum</name>
    <name type="common">Lone star tick</name>
    <dbReference type="NCBI Taxonomy" id="6943"/>
    <lineage>
        <taxon>Eukaryota</taxon>
        <taxon>Metazoa</taxon>
        <taxon>Ecdysozoa</taxon>
        <taxon>Arthropoda</taxon>
        <taxon>Chelicerata</taxon>
        <taxon>Arachnida</taxon>
        <taxon>Acari</taxon>
        <taxon>Parasitiformes</taxon>
        <taxon>Ixodida</taxon>
        <taxon>Ixodoidea</taxon>
        <taxon>Ixodidae</taxon>
        <taxon>Amblyomminae</taxon>
        <taxon>Amblyomma</taxon>
    </lineage>
</organism>
<reference evidence="11" key="1">
    <citation type="submission" date="2014-02" db="EMBL/GenBank/DDBJ databases">
        <title>Comparative bioinformatics, temporal and spatial expression analyses of Ixodes scapularis organic anion transporting polypeptides.</title>
        <authorList>
            <person name="Radulovic Z."/>
            <person name="Porter L."/>
            <person name="Kim T."/>
            <person name="Mulenga A."/>
        </authorList>
    </citation>
    <scope>NUCLEOTIDE SEQUENCE</scope>
</reference>
<feature type="transmembrane region" description="Helical" evidence="8">
    <location>
        <begin position="618"/>
        <end position="641"/>
    </location>
</feature>
<dbReference type="InterPro" id="IPR002350">
    <property type="entry name" value="Kazal_dom"/>
</dbReference>
<feature type="transmembrane region" description="Helical" evidence="8">
    <location>
        <begin position="341"/>
        <end position="363"/>
    </location>
</feature>
<dbReference type="SUPFAM" id="SSF100895">
    <property type="entry name" value="Kazal-type serine protease inhibitors"/>
    <property type="match status" value="1"/>
</dbReference>
<dbReference type="GO" id="GO:0016323">
    <property type="term" value="C:basolateral plasma membrane"/>
    <property type="evidence" value="ECO:0007669"/>
    <property type="project" value="TreeGrafter"/>
</dbReference>
<evidence type="ECO:0000256" key="3">
    <source>
        <dbReference type="ARBA" id="ARBA00022475"/>
    </source>
</evidence>
<evidence type="ECO:0000256" key="7">
    <source>
        <dbReference type="ARBA" id="ARBA00023157"/>
    </source>
</evidence>
<feature type="transmembrane region" description="Helical" evidence="8">
    <location>
        <begin position="279"/>
        <end position="300"/>
    </location>
</feature>
<evidence type="ECO:0000256" key="1">
    <source>
        <dbReference type="ARBA" id="ARBA00004651"/>
    </source>
</evidence>
<evidence type="ECO:0000256" key="6">
    <source>
        <dbReference type="ARBA" id="ARBA00023136"/>
    </source>
</evidence>
<feature type="transmembrane region" description="Helical" evidence="8">
    <location>
        <begin position="92"/>
        <end position="114"/>
    </location>
</feature>
<dbReference type="PANTHER" id="PTHR11388:SF76">
    <property type="entry name" value="SOLUTE CARRIER ORGANIC ANION TRANSPORTER FAMILY MEMBER"/>
    <property type="match status" value="1"/>
</dbReference>
<feature type="transmembrane region" description="Helical" evidence="8">
    <location>
        <begin position="126"/>
        <end position="147"/>
    </location>
</feature>
<evidence type="ECO:0000256" key="5">
    <source>
        <dbReference type="ARBA" id="ARBA00022989"/>
    </source>
</evidence>
<dbReference type="Pfam" id="PF03137">
    <property type="entry name" value="OATP"/>
    <property type="match status" value="1"/>
</dbReference>
<feature type="transmembrane region" description="Helical" evidence="8">
    <location>
        <begin position="238"/>
        <end position="259"/>
    </location>
</feature>
<feature type="transmembrane region" description="Helical" evidence="8">
    <location>
        <begin position="527"/>
        <end position="554"/>
    </location>
</feature>
<keyword evidence="8" id="KW-0406">Ion transport</keyword>
<dbReference type="PANTHER" id="PTHR11388">
    <property type="entry name" value="ORGANIC ANION TRANSPORTER"/>
    <property type="match status" value="1"/>
</dbReference>
<evidence type="ECO:0000313" key="11">
    <source>
        <dbReference type="EMBL" id="JAI08977.1"/>
    </source>
</evidence>
<dbReference type="SUPFAM" id="SSF103473">
    <property type="entry name" value="MFS general substrate transporter"/>
    <property type="match status" value="1"/>
</dbReference>
<proteinExistence type="inferred from homology"/>
<protein>
    <recommendedName>
        <fullName evidence="8">Solute carrier organic anion transporter family member</fullName>
    </recommendedName>
</protein>
<accession>A0A0E9Y2K7</accession>